<dbReference type="AlphaFoldDB" id="A0A1G9TAD9"/>
<organism evidence="4 5">
    <name type="scientific">Lachnospira pectinoschiza</name>
    <dbReference type="NCBI Taxonomy" id="28052"/>
    <lineage>
        <taxon>Bacteria</taxon>
        <taxon>Bacillati</taxon>
        <taxon>Bacillota</taxon>
        <taxon>Clostridia</taxon>
        <taxon>Lachnospirales</taxon>
        <taxon>Lachnospiraceae</taxon>
        <taxon>Lachnospira</taxon>
    </lineage>
</organism>
<dbReference type="GO" id="GO:0031956">
    <property type="term" value="F:medium-chain fatty acid-CoA ligase activity"/>
    <property type="evidence" value="ECO:0007669"/>
    <property type="project" value="TreeGrafter"/>
</dbReference>
<reference evidence="5" key="1">
    <citation type="submission" date="2016-10" db="EMBL/GenBank/DDBJ databases">
        <authorList>
            <person name="Varghese N."/>
            <person name="Submissions S."/>
        </authorList>
    </citation>
    <scope>NUCLEOTIDE SEQUENCE [LARGE SCALE GENOMIC DNA]</scope>
    <source>
        <strain evidence="5">M83</strain>
    </source>
</reference>
<dbReference type="OrthoDB" id="9778383at2"/>
<dbReference type="RefSeq" id="WP_074520571.1">
    <property type="nucleotide sequence ID" value="NZ_FNHZ01000001.1"/>
</dbReference>
<gene>
    <name evidence="4" type="ORF">SAMN05216544_0276</name>
</gene>
<dbReference type="Proteomes" id="UP000187651">
    <property type="component" value="Unassembled WGS sequence"/>
</dbReference>
<sequence length="530" mass="59811">MITLEALYRDVVCGFPSDYPFLEYYEGDDKKVLYREDFEKKTKAIAAVLEKKLGVLKKGSFIGIKHATHPFWFATLYALGMCGFNVMFLDENANETVLNNCIKMGNLAAVIGKEKEACLIPTINFEELVKANEGEPQNKIWGEMICLCTSGTTGICKSVVFKAETITRIQRVLRATLLGHLYSLDSCYELGIDKMKVLATLPMRHIFGFEVPSIYWGFGCTLVFPKNQGVLELVRVIKEDNIWMTYGVPALWKTIFNVYKNSTEEINQKTFEEFFGKSFKNGLIGGAKFDEDMKPFLAKVGFKMGNTYGQTETGGAISLGYLTEPKSMNGLAGYSGQLFNGHKAGVINANGEWVASGKGELAVAGLNIYDGFLKDGKYYSREAEYGKLQRTGDMFFIEGDDYYCMGRADNMIINDAGENIYVEELEEDFSFLKNKTKQYATVGVNNKPILVIYGHDEKDESLLKEIVNVNKKLPHYKRVENAYLVNKQLPVTSKNEVDRKAIEETLRLRMKADKESVRKYNLRSLSKFVS</sequence>
<keyword evidence="2 4" id="KW-0436">Ligase</keyword>
<name>A0A1G9TAD9_9FIRM</name>
<dbReference type="SUPFAM" id="SSF56801">
    <property type="entry name" value="Acetyl-CoA synthetase-like"/>
    <property type="match status" value="1"/>
</dbReference>
<evidence type="ECO:0000256" key="1">
    <source>
        <dbReference type="ARBA" id="ARBA00006432"/>
    </source>
</evidence>
<dbReference type="GO" id="GO:0006631">
    <property type="term" value="P:fatty acid metabolic process"/>
    <property type="evidence" value="ECO:0007669"/>
    <property type="project" value="TreeGrafter"/>
</dbReference>
<dbReference type="InterPro" id="IPR000873">
    <property type="entry name" value="AMP-dep_synth/lig_dom"/>
</dbReference>
<proteinExistence type="inferred from homology"/>
<accession>A0A1G9TAD9</accession>
<keyword evidence="5" id="KW-1185">Reference proteome</keyword>
<evidence type="ECO:0000313" key="5">
    <source>
        <dbReference type="Proteomes" id="UP000187651"/>
    </source>
</evidence>
<dbReference type="InterPro" id="IPR042099">
    <property type="entry name" value="ANL_N_sf"/>
</dbReference>
<dbReference type="EMBL" id="FNHZ01000001">
    <property type="protein sequence ID" value="SDM44578.1"/>
    <property type="molecule type" value="Genomic_DNA"/>
</dbReference>
<feature type="domain" description="AMP-dependent synthetase/ligase" evidence="3">
    <location>
        <begin position="16"/>
        <end position="372"/>
    </location>
</feature>
<protein>
    <submittedName>
        <fullName evidence="4">Acyl-CoA synthetase (AMP-forming)/AMP-acid ligase II</fullName>
    </submittedName>
</protein>
<evidence type="ECO:0000256" key="2">
    <source>
        <dbReference type="ARBA" id="ARBA00022598"/>
    </source>
</evidence>
<dbReference type="InterPro" id="IPR045851">
    <property type="entry name" value="AMP-bd_C_sf"/>
</dbReference>
<dbReference type="Gene3D" id="3.30.300.30">
    <property type="match status" value="1"/>
</dbReference>
<dbReference type="PANTHER" id="PTHR43201">
    <property type="entry name" value="ACYL-COA SYNTHETASE"/>
    <property type="match status" value="1"/>
</dbReference>
<evidence type="ECO:0000259" key="3">
    <source>
        <dbReference type="Pfam" id="PF00501"/>
    </source>
</evidence>
<evidence type="ECO:0000313" key="4">
    <source>
        <dbReference type="EMBL" id="SDM44578.1"/>
    </source>
</evidence>
<dbReference type="PANTHER" id="PTHR43201:SF5">
    <property type="entry name" value="MEDIUM-CHAIN ACYL-COA LIGASE ACSF2, MITOCHONDRIAL"/>
    <property type="match status" value="1"/>
</dbReference>
<dbReference type="Pfam" id="PF00501">
    <property type="entry name" value="AMP-binding"/>
    <property type="match status" value="1"/>
</dbReference>
<comment type="similarity">
    <text evidence="1">Belongs to the ATP-dependent AMP-binding enzyme family.</text>
</comment>
<dbReference type="Gene3D" id="3.40.50.12780">
    <property type="entry name" value="N-terminal domain of ligase-like"/>
    <property type="match status" value="1"/>
</dbReference>